<comment type="caution">
    <text evidence="10">Lacks conserved residue(s) required for the propagation of feature annotation.</text>
</comment>
<feature type="transmembrane region" description="Helical" evidence="10">
    <location>
        <begin position="1548"/>
        <end position="1565"/>
    </location>
</feature>
<evidence type="ECO:0000256" key="10">
    <source>
        <dbReference type="RuleBase" id="RU361115"/>
    </source>
</evidence>
<accession>A0A1J1HQZ3</accession>
<feature type="transmembrane region" description="Helical" evidence="10">
    <location>
        <begin position="431"/>
        <end position="450"/>
    </location>
</feature>
<feature type="transmembrane region" description="Helical" evidence="10">
    <location>
        <begin position="146"/>
        <end position="164"/>
    </location>
</feature>
<dbReference type="GO" id="GO:0022857">
    <property type="term" value="F:transmembrane transporter activity"/>
    <property type="evidence" value="ECO:0007669"/>
    <property type="project" value="InterPro"/>
</dbReference>
<reference evidence="12 13" key="1">
    <citation type="submission" date="2015-04" db="EMBL/GenBank/DDBJ databases">
        <authorList>
            <person name="Syromyatnikov M.Y."/>
            <person name="Popov V.N."/>
        </authorList>
    </citation>
    <scope>NUCLEOTIDE SEQUENCE [LARGE SCALE GENOMIC DNA]</scope>
</reference>
<dbReference type="GO" id="GO:0009922">
    <property type="term" value="F:fatty acid elongase activity"/>
    <property type="evidence" value="ECO:0007669"/>
    <property type="project" value="UniProtKB-EC"/>
</dbReference>
<dbReference type="EMBL" id="CVRI01000018">
    <property type="protein sequence ID" value="CRK90395.1"/>
    <property type="molecule type" value="Genomic_DNA"/>
</dbReference>
<feature type="transmembrane region" description="Helical" evidence="10">
    <location>
        <begin position="170"/>
        <end position="192"/>
    </location>
</feature>
<dbReference type="OrthoDB" id="8055603at2759"/>
<dbReference type="InterPro" id="IPR002076">
    <property type="entry name" value="ELO_fam"/>
</dbReference>
<feature type="transmembrane region" description="Helical" evidence="10">
    <location>
        <begin position="1479"/>
        <end position="1504"/>
    </location>
</feature>
<feature type="transmembrane region" description="Helical" evidence="10">
    <location>
        <begin position="1081"/>
        <end position="1100"/>
    </location>
</feature>
<feature type="transmembrane region" description="Helical" evidence="10">
    <location>
        <begin position="785"/>
        <end position="807"/>
    </location>
</feature>
<feature type="transmembrane region" description="Helical" evidence="10">
    <location>
        <begin position="1275"/>
        <end position="1295"/>
    </location>
</feature>
<dbReference type="Pfam" id="PF01151">
    <property type="entry name" value="ELO"/>
    <property type="match status" value="4"/>
</dbReference>
<feature type="transmembrane region" description="Helical" evidence="10">
    <location>
        <begin position="116"/>
        <end position="134"/>
    </location>
</feature>
<sequence length="1661" mass="193779">MSSIKEWFMEWQKLIESQTDQRTKHFFMMSSPLPTIYITLCYLLFVLYIGPKIMENRKPYNIRKIIIVHNLIQVILNAKLFYDSATLGWFSNYNWRCEPYDRSPDGIPMKLTMVAYYYYLSKFTDLLDTIFFILRKRNDQVSALHVIHHGIMPLGVYFGIRFASNGHGSFFGFLNTFIHVVMYTYYMLAAFGPKMKKYLWWKRYLTIMQMVQFIAIIIHSSQLFFHNPCEYPMFYAWYIIVKSLVFLLLFRAFYKKSYCSKELRIKSFLKEKRIEKLENVIKSTSKRKQIMRPLANIYEVWRDLMDNKSDPRVKNWFMMSSPLPTICISLTYVLLVKSLGPKLMKYRKPYELRKCLIIYNFIQVAMSVGIFYYCCKLGWLTTYNWRCEPFNTSPTGDPYYIVVTCYCYYLSKFTELLDTIFFIMRKRYDQVSILHVIHHGIMPVSVWFGVKLQPGGHATFFGFLNSGVHIVMYAYYMLAAIGPQMQKYLWWKKYLTLLQMVQFVAVFIHSMQLFVSNPCQYPIIYSWIVALHAVMFFLLFKAFYKKSYVKKEETDKIINRLYTAQVLSPTSLKEHDKDSSITNRTNYQKLKNHSINNRTYHKRLKMRRLNIDPSMMRIFNNLHAAWLDLLENKSDQRNKDWFMMSSPFPTLLVIFIYVYIVKFLGPKLMENRKPFQFRKIIIFYNLTQVLLSGKIFYDACTLAWLSTYSWRCEPLDSSTNDIPMRIVRSSYLYYLSKFTELLDTIFFVLRKRNDQVSTLHVIHHGIMPLSVWWGCKVSPGGHGTFFGFLNSGVHIVMYTYYMLAAIGPHMQKYLWWKKYLTLLQMGQFVAIIIHSTQLFFYNPCDYPLLYSYVLLFHCLLFLFLFGAFYKQSYTKQKIKNINYSNEKKFDGEKTFKSSENALGKVEGKTNGRIEDTYETLNNRGYAKLGRQDSAKLVENLMRLLNKINTAWVDFMDNKTDPRVKDWFMMSSPFPTFFIVFIYVYIVKFLGPKLMENRKPFQLRKIIIFYNFIQVLISAKLFYDACTLGWLTTYNWRCEPLDRSTSDVAMKIVRGCYFYYLSKFTELLDTIFFVMRKRYDQVSTLHVIHHGIMPISVWWGLKLSPGGHGTFFGFLNTGVHVIMYTYYMLAAIGPHMQKYLWWKKYLTLLQIIQFVGVIIHSVQLFFHNPCKYPIIYSYFLLGHAFMFLSLFSAFYKQSYIVKKDRRIENLHDKTFVNHVKCENMVASVKYFEPPNGGYGWIVVIGGLLINMFNQSILSLFGLIFGGFFNNLNASKVRIALVMNLCSVFLNLTGLITAPLLKIYSPRQIAVCGSLFASVGLMLSSLASELFHIIFTYSFMVGVGLGLITPSIFMAISPFFTTKKARAISMSMAGTGLGQMLLPQIVRVLQAEYGSQMTILILGSMSMHGIVGALLFRSMGHHKMRIKRSNNECDEQSPLLFNASNSSDDEAENSQNENVCTKIFDRIYQLFDFSLLKSSRFLFLNFGLASVYTVSIDFQLILPFFLQETVNLNTNQTAVCMSVLAAFDLISRLTFPFILEPLKFSSRSTLMMGIVALGIVRSVLAELTDYTSLLIACAFFGYFRALTVVNHILAVSEYCSENCPAKLPGALGLNMIIKGVAVITIGPIFGWIRDLTSSYILSFHSQNILMSIVLVTWIIESSL</sequence>
<keyword evidence="5 10" id="KW-0276">Fatty acid metabolism</keyword>
<dbReference type="GO" id="GO:0019367">
    <property type="term" value="P:fatty acid elongation, saturated fatty acid"/>
    <property type="evidence" value="ECO:0007669"/>
    <property type="project" value="TreeGrafter"/>
</dbReference>
<evidence type="ECO:0000256" key="2">
    <source>
        <dbReference type="ARBA" id="ARBA00022516"/>
    </source>
</evidence>
<dbReference type="GO" id="GO:0034626">
    <property type="term" value="P:fatty acid elongation, polyunsaturated fatty acid"/>
    <property type="evidence" value="ECO:0007669"/>
    <property type="project" value="TreeGrafter"/>
</dbReference>
<dbReference type="SUPFAM" id="SSF103473">
    <property type="entry name" value="MFS general substrate transporter"/>
    <property type="match status" value="1"/>
</dbReference>
<evidence type="ECO:0000256" key="7">
    <source>
        <dbReference type="ARBA" id="ARBA00023098"/>
    </source>
</evidence>
<feature type="transmembrane region" description="Helical" evidence="10">
    <location>
        <begin position="1307"/>
        <end position="1325"/>
    </location>
</feature>
<dbReference type="PANTHER" id="PTHR11157:SF69">
    <property type="entry name" value="ELONGATION OF VERY LONG CHAIN FATTY ACIDS PROTEIN 7"/>
    <property type="match status" value="1"/>
</dbReference>
<feature type="transmembrane region" description="Helical" evidence="10">
    <location>
        <begin position="1171"/>
        <end position="1194"/>
    </location>
</feature>
<dbReference type="Pfam" id="PF07690">
    <property type="entry name" value="MFS_1"/>
    <property type="match status" value="1"/>
</dbReference>
<dbReference type="Gene3D" id="1.20.1250.20">
    <property type="entry name" value="MFS general substrate transporter like domains"/>
    <property type="match status" value="1"/>
</dbReference>
<dbReference type="InterPro" id="IPR020846">
    <property type="entry name" value="MFS_dom"/>
</dbReference>
<feature type="transmembrane region" description="Helical" evidence="10">
    <location>
        <begin position="1331"/>
        <end position="1354"/>
    </location>
</feature>
<keyword evidence="7 10" id="KW-0443">Lipid metabolism</keyword>
<organism evidence="12 13">
    <name type="scientific">Clunio marinus</name>
    <dbReference type="NCBI Taxonomy" id="568069"/>
    <lineage>
        <taxon>Eukaryota</taxon>
        <taxon>Metazoa</taxon>
        <taxon>Ecdysozoa</taxon>
        <taxon>Arthropoda</taxon>
        <taxon>Hexapoda</taxon>
        <taxon>Insecta</taxon>
        <taxon>Pterygota</taxon>
        <taxon>Neoptera</taxon>
        <taxon>Endopterygota</taxon>
        <taxon>Diptera</taxon>
        <taxon>Nematocera</taxon>
        <taxon>Chironomoidea</taxon>
        <taxon>Chironomidae</taxon>
        <taxon>Clunio</taxon>
    </lineage>
</organism>
<feature type="transmembrane region" description="Helical" evidence="10">
    <location>
        <begin position="462"/>
        <end position="482"/>
    </location>
</feature>
<comment type="catalytic activity">
    <reaction evidence="10">
        <text>a very-long-chain acyl-CoA + malonyl-CoA + H(+) = a very-long-chain 3-oxoacyl-CoA + CO2 + CoA</text>
        <dbReference type="Rhea" id="RHEA:32727"/>
        <dbReference type="ChEBI" id="CHEBI:15378"/>
        <dbReference type="ChEBI" id="CHEBI:16526"/>
        <dbReference type="ChEBI" id="CHEBI:57287"/>
        <dbReference type="ChEBI" id="CHEBI:57384"/>
        <dbReference type="ChEBI" id="CHEBI:90725"/>
        <dbReference type="ChEBI" id="CHEBI:90736"/>
        <dbReference type="EC" id="2.3.1.199"/>
    </reaction>
</comment>
<dbReference type="PROSITE" id="PS50850">
    <property type="entry name" value="MFS"/>
    <property type="match status" value="1"/>
</dbReference>
<evidence type="ECO:0000256" key="6">
    <source>
        <dbReference type="ARBA" id="ARBA00022989"/>
    </source>
</evidence>
<dbReference type="CDD" id="cd17352">
    <property type="entry name" value="MFS_MCT_SLC16"/>
    <property type="match status" value="1"/>
</dbReference>
<evidence type="ECO:0000313" key="12">
    <source>
        <dbReference type="EMBL" id="CRK90395.1"/>
    </source>
</evidence>
<dbReference type="STRING" id="568069.A0A1J1HQZ3"/>
<feature type="transmembrane region" description="Helical" evidence="10">
    <location>
        <begin position="847"/>
        <end position="869"/>
    </location>
</feature>
<evidence type="ECO:0000256" key="4">
    <source>
        <dbReference type="ARBA" id="ARBA00022692"/>
    </source>
</evidence>
<evidence type="ECO:0000256" key="9">
    <source>
        <dbReference type="ARBA" id="ARBA00023160"/>
    </source>
</evidence>
<dbReference type="Proteomes" id="UP000183832">
    <property type="component" value="Unassembled WGS sequence"/>
</dbReference>
<feature type="transmembrane region" description="Helical" evidence="10">
    <location>
        <begin position="819"/>
        <end position="841"/>
    </location>
</feature>
<name>A0A1J1HQZ3_9DIPT</name>
<feature type="transmembrane region" description="Helical" evidence="10">
    <location>
        <begin position="494"/>
        <end position="515"/>
    </location>
</feature>
<dbReference type="EC" id="2.3.1.199" evidence="10"/>
<comment type="similarity">
    <text evidence="10">Belongs to the ELO family.</text>
</comment>
<dbReference type="PANTHER" id="PTHR11157">
    <property type="entry name" value="FATTY ACID ACYL TRANSFERASE-RELATED"/>
    <property type="match status" value="1"/>
</dbReference>
<feature type="transmembrane region" description="Helical" evidence="10">
    <location>
        <begin position="966"/>
        <end position="985"/>
    </location>
</feature>
<comment type="subcellular location">
    <subcellularLocation>
        <location evidence="1">Membrane</location>
        <topology evidence="1">Multi-pass membrane protein</topology>
    </subcellularLocation>
</comment>
<evidence type="ECO:0000256" key="3">
    <source>
        <dbReference type="ARBA" id="ARBA00022679"/>
    </source>
</evidence>
<feature type="transmembrane region" description="Helical" evidence="10">
    <location>
        <begin position="1005"/>
        <end position="1022"/>
    </location>
</feature>
<feature type="transmembrane region" description="Helical" evidence="10">
    <location>
        <begin position="62"/>
        <end position="82"/>
    </location>
</feature>
<dbReference type="InterPro" id="IPR036259">
    <property type="entry name" value="MFS_trans_sf"/>
</dbReference>
<feature type="transmembrane region" description="Helical" evidence="10">
    <location>
        <begin position="681"/>
        <end position="705"/>
    </location>
</feature>
<feature type="transmembrane region" description="Helical" evidence="10">
    <location>
        <begin position="1636"/>
        <end position="1657"/>
    </location>
</feature>
<gene>
    <name evidence="12" type="ORF">CLUMA_CG004022</name>
</gene>
<dbReference type="GO" id="GO:0005789">
    <property type="term" value="C:endoplasmic reticulum membrane"/>
    <property type="evidence" value="ECO:0007669"/>
    <property type="project" value="TreeGrafter"/>
</dbReference>
<feature type="transmembrane region" description="Helical" evidence="10">
    <location>
        <begin position="204"/>
        <end position="223"/>
    </location>
</feature>
<evidence type="ECO:0000259" key="11">
    <source>
        <dbReference type="PROSITE" id="PS50850"/>
    </source>
</evidence>
<evidence type="ECO:0000256" key="5">
    <source>
        <dbReference type="ARBA" id="ARBA00022832"/>
    </source>
</evidence>
<feature type="transmembrane region" description="Helical" evidence="10">
    <location>
        <begin position="1112"/>
        <end position="1132"/>
    </location>
</feature>
<proteinExistence type="inferred from homology"/>
<protein>
    <recommendedName>
        <fullName evidence="10">Elongation of very long chain fatty acids protein</fullName>
        <ecNumber evidence="10">2.3.1.199</ecNumber>
    </recommendedName>
    <alternativeName>
        <fullName evidence="10">Very-long-chain 3-oxoacyl-CoA synthase</fullName>
    </alternativeName>
</protein>
<keyword evidence="2 10" id="KW-0444">Lipid biosynthesis</keyword>
<feature type="transmembrane region" description="Helical" evidence="10">
    <location>
        <begin position="756"/>
        <end position="773"/>
    </location>
</feature>
<feature type="domain" description="Major facilitator superfamily (MFS) profile" evidence="11">
    <location>
        <begin position="1238"/>
        <end position="1661"/>
    </location>
</feature>
<dbReference type="InterPro" id="IPR011701">
    <property type="entry name" value="MFS"/>
</dbReference>
<feature type="transmembrane region" description="Helical" evidence="10">
    <location>
        <begin position="32"/>
        <end position="50"/>
    </location>
</feature>
<keyword evidence="3 10" id="KW-0808">Transferase</keyword>
<keyword evidence="9 10" id="KW-0275">Fatty acid biosynthesis</keyword>
<evidence type="ECO:0000256" key="1">
    <source>
        <dbReference type="ARBA" id="ARBA00004141"/>
    </source>
</evidence>
<feature type="transmembrane region" description="Helical" evidence="10">
    <location>
        <begin position="1237"/>
        <end position="1263"/>
    </location>
</feature>
<feature type="transmembrane region" description="Helical" evidence="10">
    <location>
        <begin position="1396"/>
        <end position="1414"/>
    </location>
</feature>
<feature type="transmembrane region" description="Helical" evidence="10">
    <location>
        <begin position="356"/>
        <end position="375"/>
    </location>
</feature>
<evidence type="ECO:0000313" key="13">
    <source>
        <dbReference type="Proteomes" id="UP000183832"/>
    </source>
</evidence>
<keyword evidence="4 10" id="KW-0812">Transmembrane</keyword>
<feature type="transmembrane region" description="Helical" evidence="10">
    <location>
        <begin position="1605"/>
        <end position="1630"/>
    </location>
</feature>
<feature type="transmembrane region" description="Helical" evidence="10">
    <location>
        <begin position="316"/>
        <end position="336"/>
    </location>
</feature>
<feature type="transmembrane region" description="Helical" evidence="10">
    <location>
        <begin position="1144"/>
        <end position="1165"/>
    </location>
</feature>
<feature type="transmembrane region" description="Helical" evidence="10">
    <location>
        <begin position="521"/>
        <end position="540"/>
    </location>
</feature>
<feature type="transmembrane region" description="Helical" evidence="10">
    <location>
        <begin position="641"/>
        <end position="660"/>
    </location>
</feature>
<dbReference type="GO" id="GO:0042761">
    <property type="term" value="P:very long-chain fatty acid biosynthetic process"/>
    <property type="evidence" value="ECO:0007669"/>
    <property type="project" value="TreeGrafter"/>
</dbReference>
<keyword evidence="8 10" id="KW-0472">Membrane</keyword>
<feature type="transmembrane region" description="Helical" evidence="10">
    <location>
        <begin position="235"/>
        <end position="254"/>
    </location>
</feature>
<keyword evidence="13" id="KW-1185">Reference proteome</keyword>
<dbReference type="GO" id="GO:0034625">
    <property type="term" value="P:fatty acid elongation, monounsaturated fatty acid"/>
    <property type="evidence" value="ECO:0007669"/>
    <property type="project" value="TreeGrafter"/>
</dbReference>
<evidence type="ECO:0000256" key="8">
    <source>
        <dbReference type="ARBA" id="ARBA00023136"/>
    </source>
</evidence>
<dbReference type="GO" id="GO:0030148">
    <property type="term" value="P:sphingolipid biosynthetic process"/>
    <property type="evidence" value="ECO:0007669"/>
    <property type="project" value="TreeGrafter"/>
</dbReference>
<keyword evidence="6 10" id="KW-1133">Transmembrane helix</keyword>
<feature type="transmembrane region" description="Helical" evidence="10">
    <location>
        <begin position="1571"/>
        <end position="1593"/>
    </location>
</feature>
<feature type="transmembrane region" description="Helical" evidence="10">
    <location>
        <begin position="1366"/>
        <end position="1384"/>
    </location>
</feature>